<reference evidence="1 2" key="1">
    <citation type="journal article" date="2014" name="Nature">
        <title>The genome of the recently domesticated crop plant sugar beet (Beta vulgaris).</title>
        <authorList>
            <person name="Dohm J.C."/>
            <person name="Minoche A.E."/>
            <person name="Holtgrawe D."/>
            <person name="Capella-Gutierrez S."/>
            <person name="Zakrzewski F."/>
            <person name="Tafer H."/>
            <person name="Rupp O."/>
            <person name="Sorensen T.R."/>
            <person name="Stracke R."/>
            <person name="Reinhardt R."/>
            <person name="Goesmann A."/>
            <person name="Kraft T."/>
            <person name="Schulz B."/>
            <person name="Stadler P.F."/>
            <person name="Schmidt T."/>
            <person name="Gabaldon T."/>
            <person name="Lehrach H."/>
            <person name="Weisshaar B."/>
            <person name="Himmelbauer H."/>
        </authorList>
    </citation>
    <scope>NUCLEOTIDE SEQUENCE [LARGE SCALE GENOMIC DNA]</scope>
    <source>
        <tissue evidence="1">Taproot</tissue>
    </source>
</reference>
<keyword evidence="2" id="KW-1185">Reference proteome</keyword>
<accession>A0A0J8E461</accession>
<proteinExistence type="predicted"/>
<dbReference type="Proteomes" id="UP000035740">
    <property type="component" value="Unassembled WGS sequence"/>
</dbReference>
<protein>
    <submittedName>
        <fullName evidence="1">Uncharacterized protein</fullName>
    </submittedName>
</protein>
<dbReference type="Gramene" id="KMS97900">
    <property type="protein sequence ID" value="KMS97900"/>
    <property type="gene ID" value="BVRB_4g097510"/>
</dbReference>
<evidence type="ECO:0000313" key="2">
    <source>
        <dbReference type="Proteomes" id="UP000035740"/>
    </source>
</evidence>
<name>A0A0J8E461_BETVV</name>
<gene>
    <name evidence="1" type="ORF">BVRB_4g097510</name>
</gene>
<sequence>MPTSYHTPACFSRFARLTRRSTSSPPTTMAKCGNLASIFGFHLPVQHNC</sequence>
<evidence type="ECO:0000313" key="1">
    <source>
        <dbReference type="EMBL" id="KMS97900.1"/>
    </source>
</evidence>
<organism evidence="1 2">
    <name type="scientific">Beta vulgaris subsp. vulgaris</name>
    <name type="common">Beet</name>
    <dbReference type="NCBI Taxonomy" id="3555"/>
    <lineage>
        <taxon>Eukaryota</taxon>
        <taxon>Viridiplantae</taxon>
        <taxon>Streptophyta</taxon>
        <taxon>Embryophyta</taxon>
        <taxon>Tracheophyta</taxon>
        <taxon>Spermatophyta</taxon>
        <taxon>Magnoliopsida</taxon>
        <taxon>eudicotyledons</taxon>
        <taxon>Gunneridae</taxon>
        <taxon>Pentapetalae</taxon>
        <taxon>Caryophyllales</taxon>
        <taxon>Chenopodiaceae</taxon>
        <taxon>Betoideae</taxon>
        <taxon>Beta</taxon>
    </lineage>
</organism>
<dbReference type="AlphaFoldDB" id="A0A0J8E461"/>
<dbReference type="EMBL" id="KQ090288">
    <property type="protein sequence ID" value="KMS97900.1"/>
    <property type="molecule type" value="Genomic_DNA"/>
</dbReference>